<organism evidence="2">
    <name type="scientific">Culex pipiens</name>
    <name type="common">House mosquito</name>
    <dbReference type="NCBI Taxonomy" id="7175"/>
    <lineage>
        <taxon>Eukaryota</taxon>
        <taxon>Metazoa</taxon>
        <taxon>Ecdysozoa</taxon>
        <taxon>Arthropoda</taxon>
        <taxon>Hexapoda</taxon>
        <taxon>Insecta</taxon>
        <taxon>Pterygota</taxon>
        <taxon>Neoptera</taxon>
        <taxon>Endopterygota</taxon>
        <taxon>Diptera</taxon>
        <taxon>Nematocera</taxon>
        <taxon>Culicoidea</taxon>
        <taxon>Culicidae</taxon>
        <taxon>Culicinae</taxon>
        <taxon>Culicini</taxon>
        <taxon>Culex</taxon>
        <taxon>Culex</taxon>
    </lineage>
</organism>
<evidence type="ECO:0000313" key="2">
    <source>
        <dbReference type="EMBL" id="CAG6559319.1"/>
    </source>
</evidence>
<proteinExistence type="predicted"/>
<dbReference type="EMBL" id="HBUE01156425">
    <property type="protein sequence ID" value="CAG6507971.1"/>
    <property type="molecule type" value="Transcribed_RNA"/>
</dbReference>
<keyword evidence="1" id="KW-0472">Membrane</keyword>
<accession>A0A8D8IRL8</accession>
<dbReference type="AlphaFoldDB" id="A0A8D8IRL8"/>
<name>A0A8D8IRL8_CULPI</name>
<reference evidence="2" key="1">
    <citation type="submission" date="2021-05" db="EMBL/GenBank/DDBJ databases">
        <authorList>
            <person name="Alioto T."/>
            <person name="Alioto T."/>
            <person name="Gomez Garrido J."/>
        </authorList>
    </citation>
    <scope>NUCLEOTIDE SEQUENCE</scope>
</reference>
<evidence type="ECO:0000256" key="1">
    <source>
        <dbReference type="SAM" id="Phobius"/>
    </source>
</evidence>
<feature type="transmembrane region" description="Helical" evidence="1">
    <location>
        <begin position="82"/>
        <end position="101"/>
    </location>
</feature>
<keyword evidence="1" id="KW-1133">Transmembrane helix</keyword>
<protein>
    <submittedName>
        <fullName evidence="2">(northern house mosquito) hypothetical protein</fullName>
    </submittedName>
</protein>
<sequence>MRFSAMCSNFSPFAPPFQVNFICRTFCIRSFQHPLSSPYKMRRIFSLCLFQFRGSKIWGFFAGPSRFSAKNNIYKKKSFSSLLIHLLFSSFFRFFMFPRLCRCFRGRFGRPAWSRGTTTLV</sequence>
<dbReference type="EMBL" id="HBUE01261528">
    <property type="protein sequence ID" value="CAG6559319.1"/>
    <property type="molecule type" value="Transcribed_RNA"/>
</dbReference>
<keyword evidence="1" id="KW-0812">Transmembrane</keyword>